<feature type="region of interest" description="Disordered" evidence="1">
    <location>
        <begin position="748"/>
        <end position="777"/>
    </location>
</feature>
<dbReference type="GO" id="GO:1990112">
    <property type="term" value="C:RQC complex"/>
    <property type="evidence" value="ECO:0007669"/>
    <property type="project" value="TreeGrafter"/>
</dbReference>
<dbReference type="InterPro" id="IPR006994">
    <property type="entry name" value="TCF25/Rqc1"/>
</dbReference>
<proteinExistence type="predicted"/>
<dbReference type="Pfam" id="PF04910">
    <property type="entry name" value="Tcf25"/>
    <property type="match status" value="1"/>
</dbReference>
<feature type="region of interest" description="Disordered" evidence="1">
    <location>
        <begin position="1"/>
        <end position="129"/>
    </location>
</feature>
<feature type="compositionally biased region" description="Acidic residues" evidence="1">
    <location>
        <begin position="50"/>
        <end position="64"/>
    </location>
</feature>
<feature type="region of interest" description="Disordered" evidence="1">
    <location>
        <begin position="667"/>
        <end position="730"/>
    </location>
</feature>
<feature type="compositionally biased region" description="Acidic residues" evidence="1">
    <location>
        <begin position="718"/>
        <end position="729"/>
    </location>
</feature>
<evidence type="ECO:0000313" key="2">
    <source>
        <dbReference type="EMBL" id="CRJ80490.1"/>
    </source>
</evidence>
<dbReference type="STRING" id="100787.A0A0G4KDW7"/>
<dbReference type="PANTHER" id="PTHR22684:SF0">
    <property type="entry name" value="RIBOSOME QUALITY CONTROL COMPLEX SUBUNIT TCF25"/>
    <property type="match status" value="1"/>
</dbReference>
<dbReference type="EMBL" id="CVQH01000001">
    <property type="protein sequence ID" value="CRJ80490.1"/>
    <property type="molecule type" value="Genomic_DNA"/>
</dbReference>
<feature type="compositionally biased region" description="Polar residues" evidence="1">
    <location>
        <begin position="1"/>
        <end position="13"/>
    </location>
</feature>
<dbReference type="GO" id="GO:0072344">
    <property type="term" value="P:rescue of stalled ribosome"/>
    <property type="evidence" value="ECO:0007669"/>
    <property type="project" value="TreeGrafter"/>
</dbReference>
<keyword evidence="3" id="KW-1185">Reference proteome</keyword>
<reference evidence="2 3" key="1">
    <citation type="submission" date="2015-05" db="EMBL/GenBank/DDBJ databases">
        <authorList>
            <person name="Wang D.B."/>
            <person name="Wang M."/>
        </authorList>
    </citation>
    <scope>NUCLEOTIDE SEQUENCE [LARGE SCALE GENOMIC DNA]</scope>
    <source>
        <strain evidence="2">VL1</strain>
    </source>
</reference>
<evidence type="ECO:0000256" key="1">
    <source>
        <dbReference type="SAM" id="MobiDB-lite"/>
    </source>
</evidence>
<dbReference type="AlphaFoldDB" id="A0A0G4KDW7"/>
<dbReference type="PANTHER" id="PTHR22684">
    <property type="entry name" value="NULP1-RELATED"/>
    <property type="match status" value="1"/>
</dbReference>
<accession>A0A0G4KDW7</accession>
<evidence type="ECO:0000313" key="3">
    <source>
        <dbReference type="Proteomes" id="UP000044602"/>
    </source>
</evidence>
<feature type="compositionally biased region" description="Acidic residues" evidence="1">
    <location>
        <begin position="673"/>
        <end position="688"/>
    </location>
</feature>
<dbReference type="GO" id="GO:1990116">
    <property type="term" value="P:ribosome-associated ubiquitin-dependent protein catabolic process"/>
    <property type="evidence" value="ECO:0007669"/>
    <property type="project" value="TreeGrafter"/>
</dbReference>
<feature type="non-terminal residue" evidence="2">
    <location>
        <position position="777"/>
    </location>
</feature>
<sequence length="777" mass="85310">MSSRQLRKIQQQRELQKLEEGKSEASDGEHDEPVVPAPKPRVSLFAALGGDDDDNDDDDDDDDEDGKKQHDKSDDDNDSRTPAAKQDAEPEAVPQPVKKGKKSKKKKKKKKGKKKEEEEVPVEENDDDVDEIDRALQELSAAAAQGGAGAGDLAGTSRDVDALLQINEHHLKAIHEMRALFGKEAIESARQEEQAEQEAELRRQRAQGRVHIGLEQALRGDPRRKLPEISLRRNIFIQGKDNWPMGSAGGLTMKPVREGADGLTTEFAFHHDATYDRSQIIFFQVVGMGDPMMMVSLLQETPYHITTLLQVSKVATQDQNASLAAELIERALFTFGRVTTSAFRQKLAQGRARLDFKRPENREFWLAGYHYIKSLMRKGTFRTAFEWAKLLYSLNPNDPYAMKNFLHPLAIRARQAQWLVDFCGRMTTTTTTHATGPADEHLMAQTAVLAHLQLGDDRTALKLAVDGMERVPWLYSALFQALNLDVPPPLWGVSPQGHAKYWTDIYLHMAKDLWNNGQATALLQAAVKRAGRDEAKQLQSADVGPSDLRTARFTFLEGDTKIMAGVPRHLLGQQPNYEFDPLPPPLADNIFSSEGVQLPWRENDGHGGSAALDTPAGREFAMRLQRRMARAQARGAAGGGAAMGLGGVLGGEGEEELDLDAFGAQQGHGFLEGEGEDEDEDEDEDDDALAQGGQGLAANWHPDEEEGAFRGGVGAFPEDGDYAEDDPSQDDARGIFRRLWDGYLGRAATATARADASTEDDGTADGQDAGGGAGQRP</sequence>
<protein>
    <recommendedName>
        <fullName evidence="4">Ribosome quality control complex subunit 1</fullName>
    </recommendedName>
</protein>
<organism evidence="2 3">
    <name type="scientific">Verticillium longisporum</name>
    <name type="common">Verticillium dahliae var. longisporum</name>
    <dbReference type="NCBI Taxonomy" id="100787"/>
    <lineage>
        <taxon>Eukaryota</taxon>
        <taxon>Fungi</taxon>
        <taxon>Dikarya</taxon>
        <taxon>Ascomycota</taxon>
        <taxon>Pezizomycotina</taxon>
        <taxon>Sordariomycetes</taxon>
        <taxon>Hypocreomycetidae</taxon>
        <taxon>Glomerellales</taxon>
        <taxon>Plectosphaerellaceae</taxon>
        <taxon>Verticillium</taxon>
    </lineage>
</organism>
<dbReference type="Proteomes" id="UP000044602">
    <property type="component" value="Unassembled WGS sequence"/>
</dbReference>
<gene>
    <name evidence="2" type="ORF">BN1708_000274</name>
</gene>
<feature type="compositionally biased region" description="Basic and acidic residues" evidence="1">
    <location>
        <begin position="14"/>
        <end position="33"/>
    </location>
</feature>
<feature type="compositionally biased region" description="Basic residues" evidence="1">
    <location>
        <begin position="98"/>
        <end position="113"/>
    </location>
</feature>
<feature type="compositionally biased region" description="Gly residues" evidence="1">
    <location>
        <begin position="768"/>
        <end position="777"/>
    </location>
</feature>
<name>A0A0G4KDW7_VERLO</name>
<feature type="compositionally biased region" description="Acidic residues" evidence="1">
    <location>
        <begin position="118"/>
        <end position="129"/>
    </location>
</feature>
<evidence type="ECO:0008006" key="4">
    <source>
        <dbReference type="Google" id="ProtNLM"/>
    </source>
</evidence>